<feature type="active site" description="Proton acceptor" evidence="9">
    <location>
        <position position="68"/>
    </location>
</feature>
<sequence length="264" mass="27378">MAGRTELRAEGSRLELTLHRQGDELGLIPYTMAGYPDRSRSIEHGRAYARAGAAAVEVGVPYSDPLADGPVVQRAGQAALDQGTTLADSIRVAAAIAEEGAPVVLMTYVNPILSHGAKRFAADCAGAGIAGVIVPDVPAEESEPLTDPLRAAGLDTIFLVAPTSPDARIRQIVQQSSGFVYCVTLAGVTGPRAELDPGLEALLLRLRAATTLPVAAGFGISTPVHLRRLRGKADAAVVASALLARIHAGEEPLTLAGELLQACR</sequence>
<dbReference type="InterPro" id="IPR011060">
    <property type="entry name" value="RibuloseP-bd_barrel"/>
</dbReference>
<dbReference type="PROSITE" id="PS00167">
    <property type="entry name" value="TRP_SYNTHASE_ALPHA"/>
    <property type="match status" value="1"/>
</dbReference>
<dbReference type="PANTHER" id="PTHR43406">
    <property type="entry name" value="TRYPTOPHAN SYNTHASE, ALPHA CHAIN"/>
    <property type="match status" value="1"/>
</dbReference>
<evidence type="ECO:0000256" key="5">
    <source>
        <dbReference type="ARBA" id="ARBA00022822"/>
    </source>
</evidence>
<dbReference type="AlphaFoldDB" id="A0A934KDC6"/>
<dbReference type="FunFam" id="3.20.20.70:FF:000037">
    <property type="entry name" value="Tryptophan synthase alpha chain"/>
    <property type="match status" value="1"/>
</dbReference>
<comment type="similarity">
    <text evidence="9 10">Belongs to the TrpA family.</text>
</comment>
<evidence type="ECO:0000256" key="9">
    <source>
        <dbReference type="HAMAP-Rule" id="MF_00131"/>
    </source>
</evidence>
<feature type="active site" description="Proton acceptor" evidence="9">
    <location>
        <position position="57"/>
    </location>
</feature>
<evidence type="ECO:0000256" key="4">
    <source>
        <dbReference type="ARBA" id="ARBA00022605"/>
    </source>
</evidence>
<accession>A0A934KDC6</accession>
<evidence type="ECO:0000256" key="3">
    <source>
        <dbReference type="ARBA" id="ARBA00011270"/>
    </source>
</evidence>
<evidence type="ECO:0000256" key="6">
    <source>
        <dbReference type="ARBA" id="ARBA00023141"/>
    </source>
</evidence>
<evidence type="ECO:0000256" key="1">
    <source>
        <dbReference type="ARBA" id="ARBA00003365"/>
    </source>
</evidence>
<dbReference type="SUPFAM" id="SSF51366">
    <property type="entry name" value="Ribulose-phoshate binding barrel"/>
    <property type="match status" value="1"/>
</dbReference>
<evidence type="ECO:0000256" key="10">
    <source>
        <dbReference type="RuleBase" id="RU003662"/>
    </source>
</evidence>
<dbReference type="CDD" id="cd04724">
    <property type="entry name" value="Tryptophan_synthase_alpha"/>
    <property type="match status" value="1"/>
</dbReference>
<dbReference type="NCBIfam" id="TIGR00262">
    <property type="entry name" value="trpA"/>
    <property type="match status" value="1"/>
</dbReference>
<keyword evidence="4 9" id="KW-0028">Amino-acid biosynthesis</keyword>
<dbReference type="GO" id="GO:0004834">
    <property type="term" value="F:tryptophan synthase activity"/>
    <property type="evidence" value="ECO:0007669"/>
    <property type="project" value="UniProtKB-UniRule"/>
</dbReference>
<dbReference type="HAMAP" id="MF_00131">
    <property type="entry name" value="Trp_synth_alpha"/>
    <property type="match status" value="1"/>
</dbReference>
<dbReference type="Pfam" id="PF00290">
    <property type="entry name" value="Trp_syntA"/>
    <property type="match status" value="1"/>
</dbReference>
<evidence type="ECO:0000313" key="12">
    <source>
        <dbReference type="Proteomes" id="UP000620075"/>
    </source>
</evidence>
<evidence type="ECO:0000256" key="7">
    <source>
        <dbReference type="ARBA" id="ARBA00023239"/>
    </source>
</evidence>
<keyword evidence="5 9" id="KW-0822">Tryptophan biosynthesis</keyword>
<protein>
    <recommendedName>
        <fullName evidence="9">Tryptophan synthase alpha chain</fullName>
        <ecNumber evidence="9">4.2.1.20</ecNumber>
    </recommendedName>
</protein>
<comment type="pathway">
    <text evidence="2 9">Amino-acid biosynthesis; L-tryptophan biosynthesis; L-tryptophan from chorismate: step 5/5.</text>
</comment>
<dbReference type="InterPro" id="IPR018204">
    <property type="entry name" value="Trp_synthase_alpha_AS"/>
</dbReference>
<comment type="function">
    <text evidence="1 9">The alpha subunit is responsible for the aldol cleavage of indoleglycerol phosphate to indole and glyceraldehyde 3-phosphate.</text>
</comment>
<comment type="catalytic activity">
    <reaction evidence="8 9">
        <text>(1S,2R)-1-C-(indol-3-yl)glycerol 3-phosphate + L-serine = D-glyceraldehyde 3-phosphate + L-tryptophan + H2O</text>
        <dbReference type="Rhea" id="RHEA:10532"/>
        <dbReference type="ChEBI" id="CHEBI:15377"/>
        <dbReference type="ChEBI" id="CHEBI:33384"/>
        <dbReference type="ChEBI" id="CHEBI:57912"/>
        <dbReference type="ChEBI" id="CHEBI:58866"/>
        <dbReference type="ChEBI" id="CHEBI:59776"/>
        <dbReference type="EC" id="4.2.1.20"/>
    </reaction>
</comment>
<dbReference type="EMBL" id="JAEKNQ010000057">
    <property type="protein sequence ID" value="MBJ7604374.1"/>
    <property type="molecule type" value="Genomic_DNA"/>
</dbReference>
<dbReference type="RefSeq" id="WP_338181909.1">
    <property type="nucleotide sequence ID" value="NZ_JAEKNQ010000057.1"/>
</dbReference>
<gene>
    <name evidence="9" type="primary">trpA</name>
    <name evidence="11" type="ORF">JF888_14495</name>
</gene>
<comment type="subunit">
    <text evidence="3 9">Tetramer of two alpha and two beta chains.</text>
</comment>
<dbReference type="Proteomes" id="UP000620075">
    <property type="component" value="Unassembled WGS sequence"/>
</dbReference>
<dbReference type="PANTHER" id="PTHR43406:SF1">
    <property type="entry name" value="TRYPTOPHAN SYNTHASE ALPHA CHAIN, CHLOROPLASTIC"/>
    <property type="match status" value="1"/>
</dbReference>
<dbReference type="Gene3D" id="3.20.20.70">
    <property type="entry name" value="Aldolase class I"/>
    <property type="match status" value="1"/>
</dbReference>
<evidence type="ECO:0000256" key="2">
    <source>
        <dbReference type="ARBA" id="ARBA00004733"/>
    </source>
</evidence>
<dbReference type="GO" id="GO:0005829">
    <property type="term" value="C:cytosol"/>
    <property type="evidence" value="ECO:0007669"/>
    <property type="project" value="TreeGrafter"/>
</dbReference>
<proteinExistence type="inferred from homology"/>
<name>A0A934KDC6_9BACT</name>
<keyword evidence="7 9" id="KW-0456">Lyase</keyword>
<dbReference type="EC" id="4.2.1.20" evidence="9"/>
<organism evidence="11 12">
    <name type="scientific">Candidatus Dormiibacter inghamiae</name>
    <dbReference type="NCBI Taxonomy" id="3127013"/>
    <lineage>
        <taxon>Bacteria</taxon>
        <taxon>Bacillati</taxon>
        <taxon>Candidatus Dormiibacterota</taxon>
        <taxon>Candidatus Dormibacteria</taxon>
        <taxon>Candidatus Dormibacterales</taxon>
        <taxon>Candidatus Dormibacteraceae</taxon>
        <taxon>Candidatus Dormiibacter</taxon>
    </lineage>
</organism>
<reference evidence="11 12" key="1">
    <citation type="submission" date="2020-10" db="EMBL/GenBank/DDBJ databases">
        <title>Ca. Dormibacterota MAGs.</title>
        <authorList>
            <person name="Montgomery K."/>
        </authorList>
    </citation>
    <scope>NUCLEOTIDE SEQUENCE [LARGE SCALE GENOMIC DNA]</scope>
    <source>
        <strain evidence="11">SC8811_S16_3</strain>
    </source>
</reference>
<evidence type="ECO:0000256" key="8">
    <source>
        <dbReference type="ARBA" id="ARBA00049047"/>
    </source>
</evidence>
<dbReference type="InterPro" id="IPR013785">
    <property type="entry name" value="Aldolase_TIM"/>
</dbReference>
<dbReference type="InterPro" id="IPR002028">
    <property type="entry name" value="Trp_synthase_suA"/>
</dbReference>
<comment type="caution">
    <text evidence="11">The sequence shown here is derived from an EMBL/GenBank/DDBJ whole genome shotgun (WGS) entry which is preliminary data.</text>
</comment>
<keyword evidence="6 9" id="KW-0057">Aromatic amino acid biosynthesis</keyword>
<evidence type="ECO:0000313" key="11">
    <source>
        <dbReference type="EMBL" id="MBJ7604374.1"/>
    </source>
</evidence>